<dbReference type="EMBL" id="JAPFIT010000018">
    <property type="protein sequence ID" value="MDC5741814.1"/>
    <property type="molecule type" value="Genomic_DNA"/>
</dbReference>
<dbReference type="InterPro" id="IPR002500">
    <property type="entry name" value="PAPS_reduct_dom"/>
</dbReference>
<dbReference type="OrthoDB" id="9774475at2"/>
<evidence type="ECO:0000313" key="4">
    <source>
        <dbReference type="Proteomes" id="UP000094761"/>
    </source>
</evidence>
<reference evidence="3 4" key="1">
    <citation type="submission" date="2016-03" db="EMBL/GenBank/DDBJ databases">
        <title>Draft genome sequence of the Vibrio tubiashii subs. europaeus.</title>
        <authorList>
            <person name="Spinard E."/>
            <person name="Dubert J."/>
            <person name="Nelson D.R."/>
            <person name="Barja J.L."/>
        </authorList>
    </citation>
    <scope>NUCLEOTIDE SEQUENCE [LARGE SCALE GENOMIC DNA]</scope>
    <source>
        <strain evidence="4">PP-638</strain>
        <strain evidence="3">PP2-638</strain>
    </source>
</reference>
<dbReference type="PANTHER" id="PTHR30083">
    <property type="entry name" value="TRANSCRIPTIONAL REGULATOR-RELATED"/>
    <property type="match status" value="1"/>
</dbReference>
<name>A0A178JEA5_9VIBR</name>
<sequence>MVRQRSRKKSLLGKDVMLAAQERISYIYDHFEHLYVSFSGGKDSGVLLNLAIEEAQRRDRLPIDTLIVDFEAQYKETEGFIERMVATNKIRPYWICLPIALRNSVSQFEPKWVCWDERKKVNWVRKLPDVFGVFNDPNELPFFYPGMEFEDFVFDFAHWYQQQKQTKIAVLIGLRADESLNRYNTIKNQYKDKFHHLPWTTKMQQDVYMAYPIYDWKTRDIWIANGRRQWDYNKVYDLMHKAGVSISQQRLCQPFGDEQRKGLWLYQILEPDTWQKLVDRVEGCNFGARYSKEQGRIVGYYRFKLPHGFTYRQYSKHLLSTMPPHVEKHYRERIYKFLQWWRRNGHHKGIRRIPDFADSKLEAKKQVPSWRRICKVLIKNDYWCRGLSFGYNKAVAQQYHSLYNDYVGRGGFYGK</sequence>
<dbReference type="EMBL" id="LUAX01000001">
    <property type="protein sequence ID" value="OAN00483.1"/>
    <property type="molecule type" value="Genomic_DNA"/>
</dbReference>
<evidence type="ECO:0000313" key="2">
    <source>
        <dbReference type="EMBL" id="MDC5741814.1"/>
    </source>
</evidence>
<evidence type="ECO:0000259" key="1">
    <source>
        <dbReference type="Pfam" id="PF01507"/>
    </source>
</evidence>
<dbReference type="RefSeq" id="WP_069666406.1">
    <property type="nucleotide sequence ID" value="NZ_JAPFIM010000026.1"/>
</dbReference>
<dbReference type="GO" id="GO:0071453">
    <property type="term" value="P:cellular response to oxygen levels"/>
    <property type="evidence" value="ECO:0007669"/>
    <property type="project" value="TreeGrafter"/>
</dbReference>
<dbReference type="AlphaFoldDB" id="A0A178JEA5"/>
<dbReference type="GeneID" id="78075039"/>
<dbReference type="Pfam" id="PF01507">
    <property type="entry name" value="PAPS_reduct"/>
    <property type="match status" value="1"/>
</dbReference>
<dbReference type="SUPFAM" id="SSF52402">
    <property type="entry name" value="Adenine nucleotide alpha hydrolases-like"/>
    <property type="match status" value="1"/>
</dbReference>
<dbReference type="Proteomes" id="UP001150001">
    <property type="component" value="Unassembled WGS sequence"/>
</dbReference>
<reference evidence="2" key="2">
    <citation type="submission" date="2022-11" db="EMBL/GenBank/DDBJ databases">
        <title>Role of the vibriolysin VemA secreted by the emergent pathogen Vibrio europaeus in the colonization of Manila clam mucus.</title>
        <authorList>
            <person name="Martinez C."/>
            <person name="Rodriguez S."/>
            <person name="Vences A."/>
            <person name="Barja J.L."/>
            <person name="Toranzo A.E."/>
            <person name="Dubert J."/>
        </authorList>
    </citation>
    <scope>NUCLEOTIDE SEQUENCE</scope>
    <source>
        <strain evidence="2">3454</strain>
    </source>
</reference>
<dbReference type="Proteomes" id="UP000094761">
    <property type="component" value="Unassembled WGS sequence"/>
</dbReference>
<dbReference type="CDD" id="cd23947">
    <property type="entry name" value="PAPS_reductase-like_YbdN"/>
    <property type="match status" value="1"/>
</dbReference>
<accession>A0A178JEA5</accession>
<keyword evidence="5" id="KW-1185">Reference proteome</keyword>
<dbReference type="GO" id="GO:0003824">
    <property type="term" value="F:catalytic activity"/>
    <property type="evidence" value="ECO:0007669"/>
    <property type="project" value="InterPro"/>
</dbReference>
<protein>
    <submittedName>
        <fullName evidence="2">DUF3440 domain-containing protein</fullName>
    </submittedName>
    <submittedName>
        <fullName evidence="3">Phosphoadenosine phosphosulfate reductase</fullName>
    </submittedName>
</protein>
<evidence type="ECO:0000313" key="5">
    <source>
        <dbReference type="Proteomes" id="UP001150001"/>
    </source>
</evidence>
<proteinExistence type="predicted"/>
<dbReference type="Gene3D" id="3.40.50.620">
    <property type="entry name" value="HUPs"/>
    <property type="match status" value="1"/>
</dbReference>
<organism evidence="3 4">
    <name type="scientific">Vibrio europaeus</name>
    <dbReference type="NCBI Taxonomy" id="300876"/>
    <lineage>
        <taxon>Bacteria</taxon>
        <taxon>Pseudomonadati</taxon>
        <taxon>Pseudomonadota</taxon>
        <taxon>Gammaproteobacteria</taxon>
        <taxon>Vibrionales</taxon>
        <taxon>Vibrionaceae</taxon>
        <taxon>Vibrio</taxon>
        <taxon>Vibrio oreintalis group</taxon>
    </lineage>
</organism>
<dbReference type="Pfam" id="PF11922">
    <property type="entry name" value="DUF3440"/>
    <property type="match status" value="2"/>
</dbReference>
<dbReference type="InterPro" id="IPR021845">
    <property type="entry name" value="DUF3440"/>
</dbReference>
<gene>
    <name evidence="3" type="ORF">AZ468_05000</name>
    <name evidence="2" type="ORF">OPW20_17200</name>
</gene>
<dbReference type="InterPro" id="IPR014729">
    <property type="entry name" value="Rossmann-like_a/b/a_fold"/>
</dbReference>
<evidence type="ECO:0000313" key="3">
    <source>
        <dbReference type="EMBL" id="OAN00483.1"/>
    </source>
</evidence>
<comment type="caution">
    <text evidence="3">The sequence shown here is derived from an EMBL/GenBank/DDBJ whole genome shotgun (WGS) entry which is preliminary data.</text>
</comment>
<feature type="domain" description="Phosphoadenosine phosphosulphate reductase" evidence="1">
    <location>
        <begin position="34"/>
        <end position="237"/>
    </location>
</feature>
<dbReference type="PANTHER" id="PTHR30083:SF0">
    <property type="entry name" value="3'-PHOSPHOADENOSINE 5'-PHOSPHOSULFATE SULFOTRANSFERASE (PAPS REDUCTASE)_FAD SYNTHETASE"/>
    <property type="match status" value="1"/>
</dbReference>